<dbReference type="Proteomes" id="UP001597180">
    <property type="component" value="Unassembled WGS sequence"/>
</dbReference>
<sequence>MNLANKITLVRICMIPLVVLFLYPYPNKAMEPYGEIVAAGIFLLAAATDRLDGYVARTCNQVTRLGMLLDPLADKLLISAALIVLVESHKLPSWIAAIVIAREMLITAIRIVAARKKIALAADHWGKIKLAAQVAAVTAVILNQELAFWFGGIEFDQILMYAAAVLTVYSGYHYWKNNRKRLELHG</sequence>
<evidence type="ECO:0000256" key="10">
    <source>
        <dbReference type="ARBA" id="ARBA00022692"/>
    </source>
</evidence>
<evidence type="ECO:0000256" key="3">
    <source>
        <dbReference type="ARBA" id="ARBA00005042"/>
    </source>
</evidence>
<evidence type="ECO:0000313" key="21">
    <source>
        <dbReference type="Proteomes" id="UP001597180"/>
    </source>
</evidence>
<dbReference type="PANTHER" id="PTHR14269:SF62">
    <property type="entry name" value="CDP-DIACYLGLYCEROL--GLYCEROL-3-PHOSPHATE 3-PHOSPHATIDYLTRANSFERASE 1, CHLOROPLASTIC"/>
    <property type="match status" value="1"/>
</dbReference>
<evidence type="ECO:0000256" key="5">
    <source>
        <dbReference type="ARBA" id="ARBA00010441"/>
    </source>
</evidence>
<protein>
    <recommendedName>
        <fullName evidence="7 17">CDP-diacylglycerol--glycerol-3-phosphate 3-phosphatidyltransferase</fullName>
        <ecNumber evidence="6 17">2.7.8.5</ecNumber>
    </recommendedName>
</protein>
<keyword evidence="10 19" id="KW-0812">Transmembrane</keyword>
<comment type="function">
    <text evidence="1">This protein catalyzes the committed step to the synthesis of the acidic phospholipids.</text>
</comment>
<accession>A0ABW3UPM7</accession>
<evidence type="ECO:0000256" key="18">
    <source>
        <dbReference type="RuleBase" id="RU003750"/>
    </source>
</evidence>
<feature type="transmembrane region" description="Helical" evidence="19">
    <location>
        <begin position="7"/>
        <end position="26"/>
    </location>
</feature>
<dbReference type="InterPro" id="IPR004570">
    <property type="entry name" value="Phosphatidylglycerol_P_synth"/>
</dbReference>
<evidence type="ECO:0000256" key="13">
    <source>
        <dbReference type="ARBA" id="ARBA00023136"/>
    </source>
</evidence>
<keyword evidence="15" id="KW-1208">Phospholipid metabolism</keyword>
<evidence type="ECO:0000256" key="14">
    <source>
        <dbReference type="ARBA" id="ARBA00023209"/>
    </source>
</evidence>
<evidence type="ECO:0000256" key="2">
    <source>
        <dbReference type="ARBA" id="ARBA00004141"/>
    </source>
</evidence>
<evidence type="ECO:0000256" key="17">
    <source>
        <dbReference type="NCBIfam" id="TIGR00560"/>
    </source>
</evidence>
<keyword evidence="9 18" id="KW-0808">Transferase</keyword>
<dbReference type="PANTHER" id="PTHR14269">
    <property type="entry name" value="CDP-DIACYLGLYCEROL--GLYCEROL-3-PHOSPHATE 3-PHOSPHATIDYLTRANSFERASE-RELATED"/>
    <property type="match status" value="1"/>
</dbReference>
<dbReference type="InterPro" id="IPR050324">
    <property type="entry name" value="CDP-alcohol_PTase-I"/>
</dbReference>
<dbReference type="GO" id="GO:0008444">
    <property type="term" value="F:CDP-diacylglycerol-glycerol-3-phosphate 3-phosphatidyltransferase activity"/>
    <property type="evidence" value="ECO:0007669"/>
    <property type="project" value="UniProtKB-EC"/>
</dbReference>
<evidence type="ECO:0000256" key="7">
    <source>
        <dbReference type="ARBA" id="ARBA00014944"/>
    </source>
</evidence>
<evidence type="ECO:0000256" key="1">
    <source>
        <dbReference type="ARBA" id="ARBA00003973"/>
    </source>
</evidence>
<name>A0ABW3UPM7_9BACL</name>
<reference evidence="21" key="1">
    <citation type="journal article" date="2019" name="Int. J. Syst. Evol. Microbiol.">
        <title>The Global Catalogue of Microorganisms (GCM) 10K type strain sequencing project: providing services to taxonomists for standard genome sequencing and annotation.</title>
        <authorList>
            <consortium name="The Broad Institute Genomics Platform"/>
            <consortium name="The Broad Institute Genome Sequencing Center for Infectious Disease"/>
            <person name="Wu L."/>
            <person name="Ma J."/>
        </authorList>
    </citation>
    <scope>NUCLEOTIDE SEQUENCE [LARGE SCALE GENOMIC DNA]</scope>
    <source>
        <strain evidence="21">CCUG 53270</strain>
    </source>
</reference>
<dbReference type="InterPro" id="IPR000462">
    <property type="entry name" value="CDP-OH_P_trans"/>
</dbReference>
<keyword evidence="11 19" id="KW-1133">Transmembrane helix</keyword>
<dbReference type="Pfam" id="PF01066">
    <property type="entry name" value="CDP-OH_P_transf"/>
    <property type="match status" value="1"/>
</dbReference>
<keyword evidence="13 19" id="KW-0472">Membrane</keyword>
<dbReference type="InterPro" id="IPR048254">
    <property type="entry name" value="CDP_ALCOHOL_P_TRANSF_CS"/>
</dbReference>
<keyword evidence="21" id="KW-1185">Reference proteome</keyword>
<feature type="transmembrane region" description="Helical" evidence="19">
    <location>
        <begin position="158"/>
        <end position="175"/>
    </location>
</feature>
<dbReference type="Gene3D" id="1.20.120.1760">
    <property type="match status" value="1"/>
</dbReference>
<comment type="caution">
    <text evidence="20">The sequence shown here is derived from an EMBL/GenBank/DDBJ whole genome shotgun (WGS) entry which is preliminary data.</text>
</comment>
<dbReference type="RefSeq" id="WP_345589510.1">
    <property type="nucleotide sequence ID" value="NZ_BAABJG010000018.1"/>
</dbReference>
<dbReference type="InterPro" id="IPR043130">
    <property type="entry name" value="CDP-OH_PTrfase_TM_dom"/>
</dbReference>
<dbReference type="NCBIfam" id="TIGR00560">
    <property type="entry name" value="pgsA"/>
    <property type="match status" value="1"/>
</dbReference>
<evidence type="ECO:0000256" key="11">
    <source>
        <dbReference type="ARBA" id="ARBA00022989"/>
    </source>
</evidence>
<feature type="transmembrane region" description="Helical" evidence="19">
    <location>
        <begin position="94"/>
        <end position="113"/>
    </location>
</feature>
<keyword evidence="12" id="KW-0443">Lipid metabolism</keyword>
<feature type="transmembrane region" description="Helical" evidence="19">
    <location>
        <begin position="134"/>
        <end position="152"/>
    </location>
</feature>
<gene>
    <name evidence="20" type="primary">pgsA</name>
    <name evidence="20" type="ORF">ACFQ4B_19260</name>
</gene>
<evidence type="ECO:0000256" key="6">
    <source>
        <dbReference type="ARBA" id="ARBA00013170"/>
    </source>
</evidence>
<evidence type="ECO:0000256" key="19">
    <source>
        <dbReference type="SAM" id="Phobius"/>
    </source>
</evidence>
<evidence type="ECO:0000256" key="16">
    <source>
        <dbReference type="ARBA" id="ARBA00048586"/>
    </source>
</evidence>
<comment type="pathway">
    <text evidence="4">Lipid metabolism.</text>
</comment>
<evidence type="ECO:0000256" key="15">
    <source>
        <dbReference type="ARBA" id="ARBA00023264"/>
    </source>
</evidence>
<evidence type="ECO:0000256" key="12">
    <source>
        <dbReference type="ARBA" id="ARBA00023098"/>
    </source>
</evidence>
<evidence type="ECO:0000256" key="8">
    <source>
        <dbReference type="ARBA" id="ARBA00022516"/>
    </source>
</evidence>
<keyword evidence="14" id="KW-0594">Phospholipid biosynthesis</keyword>
<comment type="catalytic activity">
    <reaction evidence="16">
        <text>a CDP-1,2-diacyl-sn-glycerol + sn-glycerol 3-phosphate = a 1,2-diacyl-sn-glycero-3-phospho-(1'-sn-glycero-3'-phosphate) + CMP + H(+)</text>
        <dbReference type="Rhea" id="RHEA:12593"/>
        <dbReference type="ChEBI" id="CHEBI:15378"/>
        <dbReference type="ChEBI" id="CHEBI:57597"/>
        <dbReference type="ChEBI" id="CHEBI:58332"/>
        <dbReference type="ChEBI" id="CHEBI:60110"/>
        <dbReference type="ChEBI" id="CHEBI:60377"/>
        <dbReference type="EC" id="2.7.8.5"/>
    </reaction>
</comment>
<proteinExistence type="inferred from homology"/>
<evidence type="ECO:0000313" key="20">
    <source>
        <dbReference type="EMBL" id="MFD1222264.1"/>
    </source>
</evidence>
<dbReference type="PROSITE" id="PS00379">
    <property type="entry name" value="CDP_ALCOHOL_P_TRANSF"/>
    <property type="match status" value="1"/>
</dbReference>
<keyword evidence="8" id="KW-0444">Lipid biosynthesis</keyword>
<evidence type="ECO:0000256" key="4">
    <source>
        <dbReference type="ARBA" id="ARBA00005189"/>
    </source>
</evidence>
<evidence type="ECO:0000256" key="9">
    <source>
        <dbReference type="ARBA" id="ARBA00022679"/>
    </source>
</evidence>
<comment type="pathway">
    <text evidence="3">Phospholipid metabolism; phosphatidylglycerol biosynthesis; phosphatidylglycerol from CDP-diacylglycerol: step 1/2.</text>
</comment>
<comment type="subcellular location">
    <subcellularLocation>
        <location evidence="2">Membrane</location>
        <topology evidence="2">Multi-pass membrane protein</topology>
    </subcellularLocation>
</comment>
<comment type="similarity">
    <text evidence="5 18">Belongs to the CDP-alcohol phosphatidyltransferase class-I family.</text>
</comment>
<dbReference type="EC" id="2.7.8.5" evidence="6 17"/>
<organism evidence="20 21">
    <name type="scientific">Paenibacillus vulneris</name>
    <dbReference type="NCBI Taxonomy" id="1133364"/>
    <lineage>
        <taxon>Bacteria</taxon>
        <taxon>Bacillati</taxon>
        <taxon>Bacillota</taxon>
        <taxon>Bacilli</taxon>
        <taxon>Bacillales</taxon>
        <taxon>Paenibacillaceae</taxon>
        <taxon>Paenibacillus</taxon>
    </lineage>
</organism>
<dbReference type="EMBL" id="JBHTLU010000023">
    <property type="protein sequence ID" value="MFD1222264.1"/>
    <property type="molecule type" value="Genomic_DNA"/>
</dbReference>
<dbReference type="PIRSF" id="PIRSF000847">
    <property type="entry name" value="Phos_ph_gly_syn"/>
    <property type="match status" value="1"/>
</dbReference>